<proteinExistence type="inferred from homology"/>
<accession>A0ABT9P6U2</accession>
<comment type="caution">
    <text evidence="3">The sequence shown here is derived from an EMBL/GenBank/DDBJ whole genome shotgun (WGS) entry which is preliminary data.</text>
</comment>
<name>A0ABT9P6U2_9ACTN</name>
<dbReference type="Proteomes" id="UP001235712">
    <property type="component" value="Unassembled WGS sequence"/>
</dbReference>
<reference evidence="3 4" key="1">
    <citation type="submission" date="2023-07" db="EMBL/GenBank/DDBJ databases">
        <title>Sequencing the genomes of 1000 actinobacteria strains.</title>
        <authorList>
            <person name="Klenk H.-P."/>
        </authorList>
    </citation>
    <scope>NUCLEOTIDE SEQUENCE [LARGE SCALE GENOMIC DNA]</scope>
    <source>
        <strain evidence="3 4">DSM 44388</strain>
    </source>
</reference>
<dbReference type="SUPFAM" id="SSF53474">
    <property type="entry name" value="alpha/beta-Hydrolases"/>
    <property type="match status" value="1"/>
</dbReference>
<dbReference type="InterPro" id="IPR001031">
    <property type="entry name" value="Thioesterase"/>
</dbReference>
<evidence type="ECO:0000313" key="4">
    <source>
        <dbReference type="Proteomes" id="UP001235712"/>
    </source>
</evidence>
<organism evidence="3 4">
    <name type="scientific">Kineosporia succinea</name>
    <dbReference type="NCBI Taxonomy" id="84632"/>
    <lineage>
        <taxon>Bacteria</taxon>
        <taxon>Bacillati</taxon>
        <taxon>Actinomycetota</taxon>
        <taxon>Actinomycetes</taxon>
        <taxon>Kineosporiales</taxon>
        <taxon>Kineosporiaceae</taxon>
        <taxon>Kineosporia</taxon>
    </lineage>
</organism>
<dbReference type="Gene3D" id="3.40.50.1820">
    <property type="entry name" value="alpha/beta hydrolase"/>
    <property type="match status" value="1"/>
</dbReference>
<dbReference type="PANTHER" id="PTHR11487:SF0">
    <property type="entry name" value="S-ACYL FATTY ACID SYNTHASE THIOESTERASE, MEDIUM CHAIN"/>
    <property type="match status" value="1"/>
</dbReference>
<protein>
    <submittedName>
        <fullName evidence="3">Surfactin synthase thioesterase subunit</fullName>
    </submittedName>
</protein>
<evidence type="ECO:0000256" key="1">
    <source>
        <dbReference type="ARBA" id="ARBA00007169"/>
    </source>
</evidence>
<gene>
    <name evidence="3" type="ORF">J2S57_004173</name>
</gene>
<keyword evidence="4" id="KW-1185">Reference proteome</keyword>
<evidence type="ECO:0000259" key="2">
    <source>
        <dbReference type="Pfam" id="PF00975"/>
    </source>
</evidence>
<evidence type="ECO:0000313" key="3">
    <source>
        <dbReference type="EMBL" id="MDP9828424.1"/>
    </source>
</evidence>
<dbReference type="PANTHER" id="PTHR11487">
    <property type="entry name" value="THIOESTERASE"/>
    <property type="match status" value="1"/>
</dbReference>
<dbReference type="InterPro" id="IPR029058">
    <property type="entry name" value="AB_hydrolase_fold"/>
</dbReference>
<dbReference type="Pfam" id="PF00975">
    <property type="entry name" value="Thioesterase"/>
    <property type="match status" value="1"/>
</dbReference>
<sequence>MAFDAVTRLQSADGPLPAWIGVSAHPGPHHSITRDAPPLYSLPAGELRRALHRMGGLPARVLEDHLLWRRVEPIVRADLQAAETWRPATSPAVLRCALAAYCGSDDPIADPSQAANWARHTERFAGVQAFPGGHFYFQDAPDRPGQPEEPSVVERLVASIVDHVGRARVVPGSTAHGGDLTVTATRGSA</sequence>
<dbReference type="InterPro" id="IPR012223">
    <property type="entry name" value="TEII"/>
</dbReference>
<comment type="similarity">
    <text evidence="1">Belongs to the thioesterase family.</text>
</comment>
<dbReference type="EMBL" id="JAUSQZ010000001">
    <property type="protein sequence ID" value="MDP9828424.1"/>
    <property type="molecule type" value="Genomic_DNA"/>
</dbReference>
<feature type="domain" description="Thioesterase" evidence="2">
    <location>
        <begin position="1"/>
        <end position="138"/>
    </location>
</feature>